<dbReference type="InterPro" id="IPR045584">
    <property type="entry name" value="Pilin-like"/>
</dbReference>
<evidence type="ECO:0000313" key="2">
    <source>
        <dbReference type="EMBL" id="KKS98184.1"/>
    </source>
</evidence>
<gene>
    <name evidence="2" type="ORF">UV73_C0003G0126</name>
</gene>
<evidence type="ECO:0008006" key="4">
    <source>
        <dbReference type="Google" id="ProtNLM"/>
    </source>
</evidence>
<feature type="transmembrane region" description="Helical" evidence="1">
    <location>
        <begin position="12"/>
        <end position="33"/>
    </location>
</feature>
<reference evidence="2 3" key="1">
    <citation type="journal article" date="2015" name="Nature">
        <title>rRNA introns, odd ribosomes, and small enigmatic genomes across a large radiation of phyla.</title>
        <authorList>
            <person name="Brown C.T."/>
            <person name="Hug L.A."/>
            <person name="Thomas B.C."/>
            <person name="Sharon I."/>
            <person name="Castelle C.J."/>
            <person name="Singh A."/>
            <person name="Wilkins M.J."/>
            <person name="Williams K.H."/>
            <person name="Banfield J.F."/>
        </authorList>
    </citation>
    <scope>NUCLEOTIDE SEQUENCE [LARGE SCALE GENOMIC DNA]</scope>
</reference>
<organism evidence="2 3">
    <name type="scientific">Candidatus Gottesmanbacteria bacterium GW2011_GWA2_43_14</name>
    <dbReference type="NCBI Taxonomy" id="1618443"/>
    <lineage>
        <taxon>Bacteria</taxon>
        <taxon>Candidatus Gottesmaniibacteriota</taxon>
    </lineage>
</organism>
<protein>
    <recommendedName>
        <fullName evidence="4">General secretion pathway GspH domain-containing protein</fullName>
    </recommendedName>
</protein>
<dbReference type="EMBL" id="LCFP01000003">
    <property type="protein sequence ID" value="KKS98184.1"/>
    <property type="molecule type" value="Genomic_DNA"/>
</dbReference>
<dbReference type="NCBIfam" id="TIGR02532">
    <property type="entry name" value="IV_pilin_GFxxxE"/>
    <property type="match status" value="1"/>
</dbReference>
<evidence type="ECO:0000256" key="1">
    <source>
        <dbReference type="SAM" id="Phobius"/>
    </source>
</evidence>
<dbReference type="Proteomes" id="UP000034894">
    <property type="component" value="Unassembled WGS sequence"/>
</dbReference>
<name>A0A0G1DKL6_9BACT</name>
<dbReference type="InterPro" id="IPR012902">
    <property type="entry name" value="N_methyl_site"/>
</dbReference>
<dbReference type="Pfam" id="PF07963">
    <property type="entry name" value="N_methyl"/>
    <property type="match status" value="1"/>
</dbReference>
<dbReference type="AlphaFoldDB" id="A0A0G1DKL6"/>
<keyword evidence="1" id="KW-0472">Membrane</keyword>
<dbReference type="SUPFAM" id="SSF54523">
    <property type="entry name" value="Pili subunits"/>
    <property type="match status" value="1"/>
</dbReference>
<sequence length="166" mass="17825">MSKLKDIRPAQNGFSLIELTIVMSILILLYAVVSLNLSNARPRSSLNTQITTLSADLRQQQLKALSGQANGGTASEYGIYFSENSYTLFAGTSYSSSDPSNHVINLNDDLIFNNINLPQQSVIFSAGTGEAAVYDAGQNSVSLLNSVTNVSRMLTLNAWGTVISVN</sequence>
<proteinExistence type="predicted"/>
<dbReference type="STRING" id="1618443.UV73_C0003G0126"/>
<keyword evidence="1" id="KW-1133">Transmembrane helix</keyword>
<keyword evidence="1" id="KW-0812">Transmembrane</keyword>
<comment type="caution">
    <text evidence="2">The sequence shown here is derived from an EMBL/GenBank/DDBJ whole genome shotgun (WGS) entry which is preliminary data.</text>
</comment>
<accession>A0A0G1DKL6</accession>
<evidence type="ECO:0000313" key="3">
    <source>
        <dbReference type="Proteomes" id="UP000034894"/>
    </source>
</evidence>